<dbReference type="Proteomes" id="UP001159363">
    <property type="component" value="Chromosome 1"/>
</dbReference>
<protein>
    <recommendedName>
        <fullName evidence="1">DUF5641 domain-containing protein</fullName>
    </recommendedName>
</protein>
<evidence type="ECO:0000259" key="1">
    <source>
        <dbReference type="Pfam" id="PF18701"/>
    </source>
</evidence>
<comment type="caution">
    <text evidence="2">The sequence shown here is derived from an EMBL/GenBank/DDBJ whole genome shotgun (WGS) entry which is preliminary data.</text>
</comment>
<proteinExistence type="predicted"/>
<reference evidence="2 3" key="1">
    <citation type="submission" date="2023-02" db="EMBL/GenBank/DDBJ databases">
        <title>LHISI_Scaffold_Assembly.</title>
        <authorList>
            <person name="Stuart O.P."/>
            <person name="Cleave R."/>
            <person name="Magrath M.J.L."/>
            <person name="Mikheyev A.S."/>
        </authorList>
    </citation>
    <scope>NUCLEOTIDE SEQUENCE [LARGE SCALE GENOMIC DNA]</scope>
    <source>
        <strain evidence="2">Daus_M_001</strain>
        <tissue evidence="2">Leg muscle</tissue>
    </source>
</reference>
<name>A0ABQ9IPU9_9NEOP</name>
<dbReference type="EMBL" id="JARBHB010000001">
    <property type="protein sequence ID" value="KAJ8898225.1"/>
    <property type="molecule type" value="Genomic_DNA"/>
</dbReference>
<dbReference type="PANTHER" id="PTHR47331">
    <property type="entry name" value="PHD-TYPE DOMAIN-CONTAINING PROTEIN"/>
    <property type="match status" value="1"/>
</dbReference>
<dbReference type="Pfam" id="PF18701">
    <property type="entry name" value="DUF5641"/>
    <property type="match status" value="1"/>
</dbReference>
<accession>A0ABQ9IPU9</accession>
<keyword evidence="3" id="KW-1185">Reference proteome</keyword>
<evidence type="ECO:0000313" key="3">
    <source>
        <dbReference type="Proteomes" id="UP001159363"/>
    </source>
</evidence>
<sequence>MINKLLRRILGCAALHYEELLTEIFECEAMVNSRPLTYVSEDPRDLKLLTPAMFLQETCTRLRADFRSMFRAEYLSQLLQCPKKARQHELKTGEIVLLENENQGRIFWPLARVVEVYPGRDGNTSVVKVTTSSGELVRPVQRIYPLEISAPVDELKA</sequence>
<dbReference type="PANTHER" id="PTHR47331:SF2">
    <property type="match status" value="1"/>
</dbReference>
<feature type="domain" description="DUF5641" evidence="1">
    <location>
        <begin position="59"/>
        <end position="146"/>
    </location>
</feature>
<gene>
    <name evidence="2" type="ORF">PR048_003585</name>
</gene>
<dbReference type="InterPro" id="IPR040676">
    <property type="entry name" value="DUF5641"/>
</dbReference>
<organism evidence="2 3">
    <name type="scientific">Dryococelus australis</name>
    <dbReference type="NCBI Taxonomy" id="614101"/>
    <lineage>
        <taxon>Eukaryota</taxon>
        <taxon>Metazoa</taxon>
        <taxon>Ecdysozoa</taxon>
        <taxon>Arthropoda</taxon>
        <taxon>Hexapoda</taxon>
        <taxon>Insecta</taxon>
        <taxon>Pterygota</taxon>
        <taxon>Neoptera</taxon>
        <taxon>Polyneoptera</taxon>
        <taxon>Phasmatodea</taxon>
        <taxon>Verophasmatodea</taxon>
        <taxon>Anareolatae</taxon>
        <taxon>Phasmatidae</taxon>
        <taxon>Eurycanthinae</taxon>
        <taxon>Dryococelus</taxon>
    </lineage>
</organism>
<evidence type="ECO:0000313" key="2">
    <source>
        <dbReference type="EMBL" id="KAJ8898225.1"/>
    </source>
</evidence>